<feature type="region of interest" description="Disordered" evidence="1">
    <location>
        <begin position="408"/>
        <end position="435"/>
    </location>
</feature>
<evidence type="ECO:0008006" key="4">
    <source>
        <dbReference type="Google" id="ProtNLM"/>
    </source>
</evidence>
<dbReference type="PANTHER" id="PTHR37540:SF9">
    <property type="entry name" value="ZN(2)-C6 FUNGAL-TYPE DOMAIN-CONTAINING PROTEIN"/>
    <property type="match status" value="1"/>
</dbReference>
<dbReference type="PANTHER" id="PTHR37540">
    <property type="entry name" value="TRANSCRIPTION FACTOR (ACR-2), PUTATIVE-RELATED-RELATED"/>
    <property type="match status" value="1"/>
</dbReference>
<reference evidence="2 3" key="1">
    <citation type="submission" date="2024-01" db="EMBL/GenBank/DDBJ databases">
        <authorList>
            <person name="Allen C."/>
            <person name="Tagirdzhanova G."/>
        </authorList>
    </citation>
    <scope>NUCLEOTIDE SEQUENCE [LARGE SCALE GENOMIC DNA]</scope>
</reference>
<comment type="caution">
    <text evidence="2">The sequence shown here is derived from an EMBL/GenBank/DDBJ whole genome shotgun (WGS) entry which is preliminary data.</text>
</comment>
<accession>A0ABP0B0J5</accession>
<keyword evidence="3" id="KW-1185">Reference proteome</keyword>
<evidence type="ECO:0000313" key="2">
    <source>
        <dbReference type="EMBL" id="CAK7213093.1"/>
    </source>
</evidence>
<evidence type="ECO:0000313" key="3">
    <source>
        <dbReference type="Proteomes" id="UP001642406"/>
    </source>
</evidence>
<name>A0ABP0B0J5_9PEZI</name>
<dbReference type="Proteomes" id="UP001642406">
    <property type="component" value="Unassembled WGS sequence"/>
</dbReference>
<proteinExistence type="predicted"/>
<protein>
    <recommendedName>
        <fullName evidence="4">C6 zinc finger domain containing protein</fullName>
    </recommendedName>
</protein>
<organism evidence="2 3">
    <name type="scientific">Sporothrix bragantina</name>
    <dbReference type="NCBI Taxonomy" id="671064"/>
    <lineage>
        <taxon>Eukaryota</taxon>
        <taxon>Fungi</taxon>
        <taxon>Dikarya</taxon>
        <taxon>Ascomycota</taxon>
        <taxon>Pezizomycotina</taxon>
        <taxon>Sordariomycetes</taxon>
        <taxon>Sordariomycetidae</taxon>
        <taxon>Ophiostomatales</taxon>
        <taxon>Ophiostomataceae</taxon>
        <taxon>Sporothrix</taxon>
    </lineage>
</organism>
<sequence length="523" mass="59212">MAGAFMFVDGRQNDRLTKRRMRRHVMQGKNAGKTIHRPSRIAQGKIVKAGGNGCHLDSFVPFPASPTPLATEPAKLSLTRRFGSVVTTIQTPVAMTPVAWQTIDDYFNGTVERVYAPGFGVAFDLAKPIWFQSMFADEAAYHCTLALMQASNEAVLGTGTVTTGSLVTHNAAKAAYAHHVGESLAQLNRRLAGPLALANSTIFLVLLFISQEQMRHESLNARIHVAGLGQMVALRGGLEHFETRAVDRPLLLKICKIDIVYALQFGVPPLFHRDVLGRTLREIDDDEACRRRADEISRAHHRALAQRQPVLYSTFRDVLTVSLLFEGVLPARPIDMFTFGDIFMSMCYRLMKIQADMARDGQEENIYQLGMMMFSMTLFLRFDQGRLFEYRSIGQRFRNYLEDSVFNTTDRKSSGETTQDEEDETRREGERGEAQNQDEACFWILMMGSDWTLGSKQTWQGPKRMEDSPGWQQSVLRVRQVSDRLGLEIWEDARAVLAMFPWLTKPHEQPGRKLWEASRNVKV</sequence>
<gene>
    <name evidence="2" type="ORF">SBRCBS47491_001685</name>
</gene>
<feature type="compositionally biased region" description="Basic and acidic residues" evidence="1">
    <location>
        <begin position="424"/>
        <end position="433"/>
    </location>
</feature>
<dbReference type="EMBL" id="CAWUHC010000009">
    <property type="protein sequence ID" value="CAK7213093.1"/>
    <property type="molecule type" value="Genomic_DNA"/>
</dbReference>
<evidence type="ECO:0000256" key="1">
    <source>
        <dbReference type="SAM" id="MobiDB-lite"/>
    </source>
</evidence>